<sequence length="46" mass="4610">MNGFGGAAVFAFSLTVGCLALGWSVPAGVTFAACIVCTVYASRGEH</sequence>
<dbReference type="Proteomes" id="UP000494261">
    <property type="component" value="Unassembled WGS sequence"/>
</dbReference>
<reference evidence="1 2" key="1">
    <citation type="submission" date="2019-09" db="EMBL/GenBank/DDBJ databases">
        <authorList>
            <person name="Depoorter E."/>
        </authorList>
    </citation>
    <scope>NUCLEOTIDE SEQUENCE [LARGE SCALE GENOMIC DNA]</scope>
    <source>
        <strain evidence="1">LMG 13014</strain>
    </source>
</reference>
<evidence type="ECO:0000313" key="1">
    <source>
        <dbReference type="EMBL" id="VWC52462.1"/>
    </source>
</evidence>
<gene>
    <name evidence="1" type="ORF">BLA13014_07973</name>
</gene>
<dbReference type="AlphaFoldDB" id="A0A6P2SPY4"/>
<accession>A0A6P2SPY4</accession>
<proteinExistence type="predicted"/>
<evidence type="ECO:0000313" key="2">
    <source>
        <dbReference type="Proteomes" id="UP000494261"/>
    </source>
</evidence>
<protein>
    <submittedName>
        <fullName evidence="1">Uncharacterized protein</fullName>
    </submittedName>
</protein>
<organism evidence="1 2">
    <name type="scientific">Burkholderia aenigmatica</name>
    <dbReference type="NCBI Taxonomy" id="2015348"/>
    <lineage>
        <taxon>Bacteria</taxon>
        <taxon>Pseudomonadati</taxon>
        <taxon>Pseudomonadota</taxon>
        <taxon>Betaproteobacteria</taxon>
        <taxon>Burkholderiales</taxon>
        <taxon>Burkholderiaceae</taxon>
        <taxon>Burkholderia</taxon>
        <taxon>Burkholderia cepacia complex</taxon>
    </lineage>
</organism>
<dbReference type="EMBL" id="CABVQC010000104">
    <property type="protein sequence ID" value="VWC52462.1"/>
    <property type="molecule type" value="Genomic_DNA"/>
</dbReference>
<name>A0A6P2SPY4_9BURK</name>